<proteinExistence type="predicted"/>
<keyword evidence="1" id="KW-0614">Plasmid</keyword>
<organism evidence="1 2">
    <name type="scientific">Pantoea vagans</name>
    <dbReference type="NCBI Taxonomy" id="470934"/>
    <lineage>
        <taxon>Bacteria</taxon>
        <taxon>Pseudomonadati</taxon>
        <taxon>Pseudomonadota</taxon>
        <taxon>Gammaproteobacteria</taxon>
        <taxon>Enterobacterales</taxon>
        <taxon>Erwiniaceae</taxon>
        <taxon>Pantoea</taxon>
    </lineage>
</organism>
<sequence>MFKKEVECLPDKIMGEAVIMLLNEGGPITCAQLHLKLRSFMPLTEEIVREAAIQVAVRSVRTAILKCEGTIRSQASDML</sequence>
<accession>A0AAN1NV17</accession>
<evidence type="ECO:0000313" key="1">
    <source>
        <dbReference type="EMBL" id="AVV39783.1"/>
    </source>
</evidence>
<evidence type="ECO:0000313" key="2">
    <source>
        <dbReference type="Proteomes" id="UP000241538"/>
    </source>
</evidence>
<gene>
    <name evidence="1" type="ORF">C9381_21450</name>
</gene>
<geneLocation type="plasmid" evidence="2">
    <name>ppv989-508</name>
</geneLocation>
<name>A0AAN1NV17_9GAMM</name>
<protein>
    <submittedName>
        <fullName evidence="1">Uncharacterized protein</fullName>
    </submittedName>
</protein>
<reference evidence="1 2" key="1">
    <citation type="journal article" date="2018" name="Int J Genomics">
        <title>Comparative Genomics Analysis of Plasmid pPV989-94 from a Clinical Isolate of Pantoea vagans PV989.</title>
        <authorList>
            <person name="Xu L."/>
            <person name="Yin M."/>
            <person name="Zhu T."/>
            <person name="Lu J."/>
            <person name="Bao Q."/>
        </authorList>
    </citation>
    <scope>NUCLEOTIDE SEQUENCE [LARGE SCALE GENOMIC DNA]</scope>
    <source>
        <strain evidence="1 2">PV989</strain>
    </source>
</reference>
<dbReference type="AlphaFoldDB" id="A0AAN1NV17"/>
<dbReference type="EMBL" id="CP028350">
    <property type="protein sequence ID" value="AVV39783.1"/>
    <property type="molecule type" value="Genomic_DNA"/>
</dbReference>
<dbReference type="Proteomes" id="UP000241538">
    <property type="component" value="Plasmid pPV989-508"/>
</dbReference>